<dbReference type="PANTHER" id="PTHR32022:SF10">
    <property type="entry name" value="D-GLUTAMATE CYCLASE, MITOCHONDRIAL"/>
    <property type="match status" value="1"/>
</dbReference>
<dbReference type="GO" id="GO:0016829">
    <property type="term" value="F:lyase activity"/>
    <property type="evidence" value="ECO:0007669"/>
    <property type="project" value="UniProtKB-KW"/>
</dbReference>
<reference evidence="3" key="1">
    <citation type="journal article" date="2014" name="Front. Microbiol.">
        <title>High frequency of phylogenetically diverse reductive dehalogenase-homologous genes in deep subseafloor sedimentary metagenomes.</title>
        <authorList>
            <person name="Kawai M."/>
            <person name="Futagami T."/>
            <person name="Toyoda A."/>
            <person name="Takaki Y."/>
            <person name="Nishi S."/>
            <person name="Hori S."/>
            <person name="Arai W."/>
            <person name="Tsubouchi T."/>
            <person name="Morono Y."/>
            <person name="Uchiyama I."/>
            <person name="Ito T."/>
            <person name="Fujiyama A."/>
            <person name="Inagaki F."/>
            <person name="Takami H."/>
        </authorList>
    </citation>
    <scope>NUCLEOTIDE SEQUENCE</scope>
    <source>
        <strain evidence="3">Expedition CK06-06</strain>
    </source>
</reference>
<accession>X1GN24</accession>
<comment type="caution">
    <text evidence="3">The sequence shown here is derived from an EMBL/GenBank/DDBJ whole genome shotgun (WGS) entry which is preliminary data.</text>
</comment>
<feature type="non-terminal residue" evidence="3">
    <location>
        <position position="1"/>
    </location>
</feature>
<dbReference type="AlphaFoldDB" id="X1GN24"/>
<evidence type="ECO:0000256" key="1">
    <source>
        <dbReference type="ARBA" id="ARBA00007896"/>
    </source>
</evidence>
<protein>
    <recommendedName>
        <fullName evidence="4">DUF1445 domain-containing protein</fullName>
    </recommendedName>
</protein>
<dbReference type="EMBL" id="BARU01007573">
    <property type="protein sequence ID" value="GAH46265.1"/>
    <property type="molecule type" value="Genomic_DNA"/>
</dbReference>
<evidence type="ECO:0008006" key="4">
    <source>
        <dbReference type="Google" id="ProtNLM"/>
    </source>
</evidence>
<sequence>CIINAGLNTKKIGTMYMTIPRRIAIKAVFIGLESAKDAAMKAPTATGGVKDEIELARMSPKEFRSIVADGKWTGSTMNACRDYVQANLVIVPRNVAFDFLLFCIRNPKPCPILEVGDPGDPYTKLVAMRADITTDLPGYQILENGKVVAEPTDIREYWKDDYVFYLLGCSLSFEWLFKAADIQYRFIGTYKSNIQVIPVGRFTGYYVVTCRLFRGAYDAIRAVEITTRYPRVHGGPVHIGSPATIGIEDLYHPLRPVSSSPIEPMAPDEVPLFWACGVTPRNIAAEVKLPLMITHGVGRSFVTDWLTRELT</sequence>
<dbReference type="Pfam" id="PF07286">
    <property type="entry name" value="D-Glu_cyclase"/>
    <property type="match status" value="1"/>
</dbReference>
<organism evidence="3">
    <name type="scientific">marine sediment metagenome</name>
    <dbReference type="NCBI Taxonomy" id="412755"/>
    <lineage>
        <taxon>unclassified sequences</taxon>
        <taxon>metagenomes</taxon>
        <taxon>ecological metagenomes</taxon>
    </lineage>
</organism>
<dbReference type="InterPro" id="IPR009906">
    <property type="entry name" value="D-Glu_cyclase"/>
</dbReference>
<proteinExistence type="inferred from homology"/>
<evidence type="ECO:0000256" key="2">
    <source>
        <dbReference type="ARBA" id="ARBA00023239"/>
    </source>
</evidence>
<name>X1GN24_9ZZZZ</name>
<dbReference type="SUPFAM" id="SSF160920">
    <property type="entry name" value="PSTPO5379-like"/>
    <property type="match status" value="1"/>
</dbReference>
<gene>
    <name evidence="3" type="ORF">S03H2_14914</name>
</gene>
<dbReference type="Gene3D" id="3.30.2040.10">
    <property type="entry name" value="PSTPO5379-like domain"/>
    <property type="match status" value="1"/>
</dbReference>
<dbReference type="PANTHER" id="PTHR32022">
    <property type="entry name" value="D-GLUTAMATE CYCLASE, MITOCHONDRIAL"/>
    <property type="match status" value="1"/>
</dbReference>
<comment type="similarity">
    <text evidence="1">Belongs to the D-glutamate cyclase family.</text>
</comment>
<keyword evidence="2" id="KW-0456">Lyase</keyword>
<evidence type="ECO:0000313" key="3">
    <source>
        <dbReference type="EMBL" id="GAH46265.1"/>
    </source>
</evidence>
<dbReference type="InterPro" id="IPR038021">
    <property type="entry name" value="Putative_hydro-lyase"/>
</dbReference>
<dbReference type="Gene3D" id="3.40.1640.10">
    <property type="entry name" value="PSTPO5379-like"/>
    <property type="match status" value="1"/>
</dbReference>